<evidence type="ECO:0000313" key="2">
    <source>
        <dbReference type="Proteomes" id="UP000887577"/>
    </source>
</evidence>
<protein>
    <submittedName>
        <fullName evidence="3">Uncharacterized protein</fullName>
    </submittedName>
</protein>
<keyword evidence="2" id="KW-1185">Reference proteome</keyword>
<organism evidence="2 3">
    <name type="scientific">Panagrolaimus superbus</name>
    <dbReference type="NCBI Taxonomy" id="310955"/>
    <lineage>
        <taxon>Eukaryota</taxon>
        <taxon>Metazoa</taxon>
        <taxon>Ecdysozoa</taxon>
        <taxon>Nematoda</taxon>
        <taxon>Chromadorea</taxon>
        <taxon>Rhabditida</taxon>
        <taxon>Tylenchina</taxon>
        <taxon>Panagrolaimomorpha</taxon>
        <taxon>Panagrolaimoidea</taxon>
        <taxon>Panagrolaimidae</taxon>
        <taxon>Panagrolaimus</taxon>
    </lineage>
</organism>
<dbReference type="Proteomes" id="UP000887577">
    <property type="component" value="Unplaced"/>
</dbReference>
<accession>A0A914YYI5</accession>
<evidence type="ECO:0000256" key="1">
    <source>
        <dbReference type="SAM" id="MobiDB-lite"/>
    </source>
</evidence>
<feature type="compositionally biased region" description="Pro residues" evidence="1">
    <location>
        <begin position="1"/>
        <end position="13"/>
    </location>
</feature>
<dbReference type="AlphaFoldDB" id="A0A914YYI5"/>
<reference evidence="3" key="1">
    <citation type="submission" date="2022-11" db="UniProtKB">
        <authorList>
            <consortium name="WormBaseParasite"/>
        </authorList>
    </citation>
    <scope>IDENTIFICATION</scope>
</reference>
<sequence>MAESTKPPPPPPLQNQEQPKEIGLPGPVPAGARDPAIDYITSKPYRPSTQRIIIDNVDIKNKCFTVSTDISVFLLDPSLSEIRLNLGQYCLLPKEDLTFDGKVTINGIEVEYERTNMAVSYFRLK</sequence>
<name>A0A914YYI5_9BILA</name>
<dbReference type="WBParaSite" id="PSU_v2.g3112.t1">
    <property type="protein sequence ID" value="PSU_v2.g3112.t1"/>
    <property type="gene ID" value="PSU_v2.g3112"/>
</dbReference>
<proteinExistence type="predicted"/>
<evidence type="ECO:0000313" key="3">
    <source>
        <dbReference type="WBParaSite" id="PSU_v2.g3112.t1"/>
    </source>
</evidence>
<feature type="region of interest" description="Disordered" evidence="1">
    <location>
        <begin position="1"/>
        <end position="35"/>
    </location>
</feature>